<comment type="subcellular location">
    <subcellularLocation>
        <location evidence="1">Cell outer membrane</location>
        <topology evidence="1">Lipid-anchor</topology>
    </subcellularLocation>
</comment>
<protein>
    <recommendedName>
        <fullName evidence="4">Outer-membrane lipoprotein LolB</fullName>
    </recommendedName>
</protein>
<comment type="caution">
    <text evidence="13">The sequence shown here is derived from an EMBL/GenBank/DDBJ whole genome shotgun (WGS) entry which is preliminary data.</text>
</comment>
<dbReference type="InterPro" id="IPR029046">
    <property type="entry name" value="LolA/LolB/LppX"/>
</dbReference>
<dbReference type="Proteomes" id="UP000306236">
    <property type="component" value="Unassembled WGS sequence"/>
</dbReference>
<dbReference type="GO" id="GO:0009279">
    <property type="term" value="C:cell outer membrane"/>
    <property type="evidence" value="ECO:0007669"/>
    <property type="project" value="UniProtKB-SubCell"/>
</dbReference>
<keyword evidence="14" id="KW-1185">Reference proteome</keyword>
<keyword evidence="7" id="KW-0653">Protein transport</keyword>
<keyword evidence="6" id="KW-0732">Signal</keyword>
<gene>
    <name evidence="13" type="ORF">E8K88_06375</name>
</gene>
<sequence length="180" mass="19135">MNLSAHTSAGHGSQTSASLGLTRRALGVAAACLLAACTTPALYKPQPGLWRGRMSLTTEEARPQSFSASFELTGSAQQGELEIYNPLGNIVARLFWSPGLATVHTGSEQRSSASLDELIARVVGTPIPVQALFAWLQGDAQAVVGWQVDLSRYAQGRISAVREQPLPRANLRLVLQSPDA</sequence>
<dbReference type="AlphaFoldDB" id="A0A4S5BTJ7"/>
<evidence type="ECO:0000256" key="8">
    <source>
        <dbReference type="ARBA" id="ARBA00023136"/>
    </source>
</evidence>
<evidence type="ECO:0000256" key="1">
    <source>
        <dbReference type="ARBA" id="ARBA00004459"/>
    </source>
</evidence>
<keyword evidence="11" id="KW-0998">Cell outer membrane</keyword>
<evidence type="ECO:0000256" key="6">
    <source>
        <dbReference type="ARBA" id="ARBA00022729"/>
    </source>
</evidence>
<keyword evidence="12 13" id="KW-0449">Lipoprotein</keyword>
<evidence type="ECO:0000256" key="11">
    <source>
        <dbReference type="ARBA" id="ARBA00023237"/>
    </source>
</evidence>
<evidence type="ECO:0000256" key="3">
    <source>
        <dbReference type="ARBA" id="ARBA00011245"/>
    </source>
</evidence>
<evidence type="ECO:0000256" key="10">
    <source>
        <dbReference type="ARBA" id="ARBA00023186"/>
    </source>
</evidence>
<reference evidence="13 14" key="1">
    <citation type="submission" date="2019-04" db="EMBL/GenBank/DDBJ databases">
        <title>Lampropedia sp YIM MLB12 draf genome.</title>
        <authorList>
            <person name="Wang Y.-X."/>
        </authorList>
    </citation>
    <scope>NUCLEOTIDE SEQUENCE [LARGE SCALE GENOMIC DNA]</scope>
    <source>
        <strain evidence="13 14">YIM MLB12</strain>
    </source>
</reference>
<accession>A0A4S5BTJ7</accession>
<evidence type="ECO:0000256" key="9">
    <source>
        <dbReference type="ARBA" id="ARBA00023139"/>
    </source>
</evidence>
<name>A0A4S5BTJ7_9BURK</name>
<evidence type="ECO:0000313" key="13">
    <source>
        <dbReference type="EMBL" id="THJ34603.1"/>
    </source>
</evidence>
<dbReference type="EMBL" id="SSWX01000006">
    <property type="protein sequence ID" value="THJ34603.1"/>
    <property type="molecule type" value="Genomic_DNA"/>
</dbReference>
<keyword evidence="8" id="KW-0472">Membrane</keyword>
<dbReference type="SUPFAM" id="SSF89392">
    <property type="entry name" value="Prokaryotic lipoproteins and lipoprotein localization factors"/>
    <property type="match status" value="1"/>
</dbReference>
<keyword evidence="10" id="KW-0143">Chaperone</keyword>
<evidence type="ECO:0000256" key="5">
    <source>
        <dbReference type="ARBA" id="ARBA00022448"/>
    </source>
</evidence>
<dbReference type="Gene3D" id="2.50.20.10">
    <property type="entry name" value="Lipoprotein localisation LolA/LolB/LppX"/>
    <property type="match status" value="1"/>
</dbReference>
<dbReference type="GO" id="GO:0015031">
    <property type="term" value="P:protein transport"/>
    <property type="evidence" value="ECO:0007669"/>
    <property type="project" value="UniProtKB-KW"/>
</dbReference>
<comment type="subunit">
    <text evidence="3">Monomer.</text>
</comment>
<dbReference type="InterPro" id="IPR004565">
    <property type="entry name" value="OM_lipoprot_LolB"/>
</dbReference>
<evidence type="ECO:0000256" key="4">
    <source>
        <dbReference type="ARBA" id="ARBA00016202"/>
    </source>
</evidence>
<keyword evidence="9" id="KW-0564">Palmitate</keyword>
<evidence type="ECO:0000256" key="7">
    <source>
        <dbReference type="ARBA" id="ARBA00022927"/>
    </source>
</evidence>
<dbReference type="OrthoDB" id="5296388at2"/>
<evidence type="ECO:0000313" key="14">
    <source>
        <dbReference type="Proteomes" id="UP000306236"/>
    </source>
</evidence>
<keyword evidence="5" id="KW-0813">Transport</keyword>
<evidence type="ECO:0000256" key="2">
    <source>
        <dbReference type="ARBA" id="ARBA00009696"/>
    </source>
</evidence>
<dbReference type="CDD" id="cd16326">
    <property type="entry name" value="LolB"/>
    <property type="match status" value="1"/>
</dbReference>
<dbReference type="Pfam" id="PF03550">
    <property type="entry name" value="LolB"/>
    <property type="match status" value="1"/>
</dbReference>
<proteinExistence type="inferred from homology"/>
<organism evidence="13 14">
    <name type="scientific">Lampropedia aestuarii</name>
    <dbReference type="NCBI Taxonomy" id="2562762"/>
    <lineage>
        <taxon>Bacteria</taxon>
        <taxon>Pseudomonadati</taxon>
        <taxon>Pseudomonadota</taxon>
        <taxon>Betaproteobacteria</taxon>
        <taxon>Burkholderiales</taxon>
        <taxon>Comamonadaceae</taxon>
        <taxon>Lampropedia</taxon>
    </lineage>
</organism>
<evidence type="ECO:0000256" key="12">
    <source>
        <dbReference type="ARBA" id="ARBA00023288"/>
    </source>
</evidence>
<comment type="similarity">
    <text evidence="2">Belongs to the LolB family.</text>
</comment>